<reference evidence="7 8" key="1">
    <citation type="submission" date="2020-02" db="EMBL/GenBank/DDBJ databases">
        <title>Characterization of vanA genotype vancomycin-resistant Enterococcus saigonensis VE80.</title>
        <authorList>
            <person name="Harada T."/>
            <person name="Motooka D."/>
            <person name="Nakamura S."/>
            <person name="Yamamoto Y."/>
            <person name="Kawahara R."/>
            <person name="Kawatsu K."/>
        </authorList>
    </citation>
    <scope>NUCLEOTIDE SEQUENCE [LARGE SCALE GENOMIC DNA]</scope>
    <source>
        <strain evidence="7 8">VE80</strain>
    </source>
</reference>
<feature type="transmembrane region" description="Helical" evidence="6">
    <location>
        <begin position="194"/>
        <end position="214"/>
    </location>
</feature>
<dbReference type="Proteomes" id="UP000502998">
    <property type="component" value="Chromosome"/>
</dbReference>
<dbReference type="GO" id="GO:0005886">
    <property type="term" value="C:plasma membrane"/>
    <property type="evidence" value="ECO:0007669"/>
    <property type="project" value="UniProtKB-SubCell"/>
</dbReference>
<accession>A0A679IAD3</accession>
<comment type="subcellular location">
    <subcellularLocation>
        <location evidence="1">Cell membrane</location>
        <topology evidence="1">Multi-pass membrane protein</topology>
    </subcellularLocation>
</comment>
<feature type="transmembrane region" description="Helical" evidence="6">
    <location>
        <begin position="229"/>
        <end position="253"/>
    </location>
</feature>
<evidence type="ECO:0000256" key="1">
    <source>
        <dbReference type="ARBA" id="ARBA00004651"/>
    </source>
</evidence>
<feature type="transmembrane region" description="Helical" evidence="6">
    <location>
        <begin position="273"/>
        <end position="298"/>
    </location>
</feature>
<feature type="transmembrane region" description="Helical" evidence="6">
    <location>
        <begin position="75"/>
        <end position="97"/>
    </location>
</feature>
<feature type="transmembrane region" description="Helical" evidence="6">
    <location>
        <begin position="345"/>
        <end position="363"/>
    </location>
</feature>
<evidence type="ECO:0000256" key="2">
    <source>
        <dbReference type="ARBA" id="ARBA00022475"/>
    </source>
</evidence>
<dbReference type="InterPro" id="IPR002797">
    <property type="entry name" value="Polysacc_synth"/>
</dbReference>
<dbReference type="Pfam" id="PF01943">
    <property type="entry name" value="Polysacc_synt"/>
    <property type="match status" value="1"/>
</dbReference>
<feature type="transmembrane region" description="Helical" evidence="6">
    <location>
        <begin position="143"/>
        <end position="173"/>
    </location>
</feature>
<feature type="transmembrane region" description="Helical" evidence="6">
    <location>
        <begin position="304"/>
        <end position="324"/>
    </location>
</feature>
<organism evidence="7 8">
    <name type="scientific">Enterococcus saigonensis</name>
    <dbReference type="NCBI Taxonomy" id="1805431"/>
    <lineage>
        <taxon>Bacteria</taxon>
        <taxon>Bacillati</taxon>
        <taxon>Bacillota</taxon>
        <taxon>Bacilli</taxon>
        <taxon>Lactobacillales</taxon>
        <taxon>Enterococcaceae</taxon>
        <taxon>Enterococcus</taxon>
    </lineage>
</organism>
<dbReference type="AlphaFoldDB" id="A0A679IAD3"/>
<evidence type="ECO:0000313" key="8">
    <source>
        <dbReference type="Proteomes" id="UP000502998"/>
    </source>
</evidence>
<proteinExistence type="predicted"/>
<keyword evidence="5 6" id="KW-0472">Membrane</keyword>
<feature type="transmembrane region" description="Helical" evidence="6">
    <location>
        <begin position="33"/>
        <end position="55"/>
    </location>
</feature>
<dbReference type="PANTHER" id="PTHR30250:SF11">
    <property type="entry name" value="O-ANTIGEN TRANSPORTER-RELATED"/>
    <property type="match status" value="1"/>
</dbReference>
<gene>
    <name evidence="7" type="ORF">EsVE80_05320</name>
</gene>
<keyword evidence="2" id="KW-1003">Cell membrane</keyword>
<evidence type="ECO:0000256" key="5">
    <source>
        <dbReference type="ARBA" id="ARBA00023136"/>
    </source>
</evidence>
<evidence type="ECO:0000256" key="6">
    <source>
        <dbReference type="SAM" id="Phobius"/>
    </source>
</evidence>
<dbReference type="InterPro" id="IPR050833">
    <property type="entry name" value="Poly_Biosynth_Transport"/>
</dbReference>
<dbReference type="KEGG" id="esg:EsVE80_05320"/>
<evidence type="ECO:0000313" key="7">
    <source>
        <dbReference type="EMBL" id="BCA85009.1"/>
    </source>
</evidence>
<keyword evidence="4 6" id="KW-1133">Transmembrane helix</keyword>
<name>A0A679IAD3_9ENTE</name>
<dbReference type="PANTHER" id="PTHR30250">
    <property type="entry name" value="PST FAMILY PREDICTED COLANIC ACID TRANSPORTER"/>
    <property type="match status" value="1"/>
</dbReference>
<feature type="transmembrane region" description="Helical" evidence="6">
    <location>
        <begin position="6"/>
        <end position="26"/>
    </location>
</feature>
<feature type="transmembrane region" description="Helical" evidence="6">
    <location>
        <begin position="104"/>
        <end position="123"/>
    </location>
</feature>
<protein>
    <recommendedName>
        <fullName evidence="9">Polysaccharide biosynthesis protein</fullName>
    </recommendedName>
</protein>
<keyword evidence="3 6" id="KW-0812">Transmembrane</keyword>
<feature type="transmembrane region" description="Helical" evidence="6">
    <location>
        <begin position="369"/>
        <end position="387"/>
    </location>
</feature>
<dbReference type="EMBL" id="AP022822">
    <property type="protein sequence ID" value="BCA85009.1"/>
    <property type="molecule type" value="Genomic_DNA"/>
</dbReference>
<evidence type="ECO:0000256" key="3">
    <source>
        <dbReference type="ARBA" id="ARBA00022692"/>
    </source>
</evidence>
<sequence>MNSLYNIIASFIPVVLIQLLILPLLARQTTVNNYGIILTLISIANILSQIFGVGLNNTRIILNNKYHKRNIIEDYNRIFLILALISLPLLWLILNLLSIKLEVIPALLLYIFIILGIGNQYLTSEFNIDKNFLAVMKSNLYQAAGYLLGIILFFFTKEWLLIFFMGMLFTVIYELKRTFFWRIKTKKSDYWYKTLQRVLIISSSSVMISLTTYADRLFLFPILGAEQVAIYYIASLFGKLIGMGLGPVSTVLLSNFSDTERISKKFFWKTNFLNFLLCSIFYIISLFFAGPLLGLLYPTATDEIYSYVHIANLASILTASAGFIQPMILKFCPIGWQMFIQISHIFLYFGIGFCAINSFGLIGFCLSNVLVAILKIVLLCVIGSRYIK</sequence>
<evidence type="ECO:0000256" key="4">
    <source>
        <dbReference type="ARBA" id="ARBA00022989"/>
    </source>
</evidence>
<keyword evidence="8" id="KW-1185">Reference proteome</keyword>
<evidence type="ECO:0008006" key="9">
    <source>
        <dbReference type="Google" id="ProtNLM"/>
    </source>
</evidence>